<accession>A0A6A6M9F0</accession>
<dbReference type="Pfam" id="PF10551">
    <property type="entry name" value="MULE"/>
    <property type="match status" value="1"/>
</dbReference>
<dbReference type="PANTHER" id="PTHR31973">
    <property type="entry name" value="POLYPROTEIN, PUTATIVE-RELATED"/>
    <property type="match status" value="1"/>
</dbReference>
<comment type="caution">
    <text evidence="2">The sequence shown here is derived from an EMBL/GenBank/DDBJ whole genome shotgun (WGS) entry which is preliminary data.</text>
</comment>
<sequence length="198" mass="22079">MKDMMVDLNEKYALTVCKEVCYRAKKKALKILKGLHQEHCARLRSCLVELQRVDPIRNFKLDIKANKNSYVFSALYVGFSGLRKGFLVEARPVICMDVCFLTTMLTSALLSAIGRDGNDQMFPISWVVVEGENEATWSWFLKILFDDLGIKDGLGLTIISDQQKMPGERFVKFVSGGVAAGNATRSSKSGKNVSQSVL</sequence>
<dbReference type="Proteomes" id="UP000467840">
    <property type="component" value="Chromosome 17"/>
</dbReference>
<evidence type="ECO:0000313" key="2">
    <source>
        <dbReference type="EMBL" id="KAF2308579.1"/>
    </source>
</evidence>
<keyword evidence="3" id="KW-1185">Reference proteome</keyword>
<evidence type="ECO:0000259" key="1">
    <source>
        <dbReference type="Pfam" id="PF10551"/>
    </source>
</evidence>
<dbReference type="PANTHER" id="PTHR31973:SF187">
    <property type="entry name" value="MUTATOR TRANSPOSASE MUDRA PROTEIN"/>
    <property type="match status" value="1"/>
</dbReference>
<dbReference type="EMBL" id="JAAGAX010000007">
    <property type="protein sequence ID" value="KAF2308579.1"/>
    <property type="molecule type" value="Genomic_DNA"/>
</dbReference>
<dbReference type="InterPro" id="IPR018289">
    <property type="entry name" value="MULE_transposase_dom"/>
</dbReference>
<name>A0A6A6M9F0_HEVBR</name>
<organism evidence="2 3">
    <name type="scientific">Hevea brasiliensis</name>
    <name type="common">Para rubber tree</name>
    <name type="synonym">Siphonia brasiliensis</name>
    <dbReference type="NCBI Taxonomy" id="3981"/>
    <lineage>
        <taxon>Eukaryota</taxon>
        <taxon>Viridiplantae</taxon>
        <taxon>Streptophyta</taxon>
        <taxon>Embryophyta</taxon>
        <taxon>Tracheophyta</taxon>
        <taxon>Spermatophyta</taxon>
        <taxon>Magnoliopsida</taxon>
        <taxon>eudicotyledons</taxon>
        <taxon>Gunneridae</taxon>
        <taxon>Pentapetalae</taxon>
        <taxon>rosids</taxon>
        <taxon>fabids</taxon>
        <taxon>Malpighiales</taxon>
        <taxon>Euphorbiaceae</taxon>
        <taxon>Crotonoideae</taxon>
        <taxon>Micrandreae</taxon>
        <taxon>Hevea</taxon>
    </lineage>
</organism>
<reference evidence="2 3" key="1">
    <citation type="journal article" date="2020" name="Mol. Plant">
        <title>The Chromosome-Based Rubber Tree Genome Provides New Insights into Spurge Genome Evolution and Rubber Biosynthesis.</title>
        <authorList>
            <person name="Liu J."/>
            <person name="Shi C."/>
            <person name="Shi C.C."/>
            <person name="Li W."/>
            <person name="Zhang Q.J."/>
            <person name="Zhang Y."/>
            <person name="Li K."/>
            <person name="Lu H.F."/>
            <person name="Shi C."/>
            <person name="Zhu S.T."/>
            <person name="Xiao Z.Y."/>
            <person name="Nan H."/>
            <person name="Yue Y."/>
            <person name="Zhu X.G."/>
            <person name="Wu Y."/>
            <person name="Hong X.N."/>
            <person name="Fan G.Y."/>
            <person name="Tong Y."/>
            <person name="Zhang D."/>
            <person name="Mao C.L."/>
            <person name="Liu Y.L."/>
            <person name="Hao S.J."/>
            <person name="Liu W.Q."/>
            <person name="Lv M.Q."/>
            <person name="Zhang H.B."/>
            <person name="Liu Y."/>
            <person name="Hu-Tang G.R."/>
            <person name="Wang J.P."/>
            <person name="Wang J.H."/>
            <person name="Sun Y.H."/>
            <person name="Ni S.B."/>
            <person name="Chen W.B."/>
            <person name="Zhang X.C."/>
            <person name="Jiao Y.N."/>
            <person name="Eichler E.E."/>
            <person name="Li G.H."/>
            <person name="Liu X."/>
            <person name="Gao L.Z."/>
        </authorList>
    </citation>
    <scope>NUCLEOTIDE SEQUENCE [LARGE SCALE GENOMIC DNA]</scope>
    <source>
        <strain evidence="3">cv. GT1</strain>
        <tissue evidence="2">Leaf</tissue>
    </source>
</reference>
<dbReference type="AlphaFoldDB" id="A0A6A6M9F0"/>
<proteinExistence type="predicted"/>
<evidence type="ECO:0000313" key="3">
    <source>
        <dbReference type="Proteomes" id="UP000467840"/>
    </source>
</evidence>
<feature type="domain" description="MULE transposase" evidence="1">
    <location>
        <begin position="93"/>
        <end position="163"/>
    </location>
</feature>
<gene>
    <name evidence="2" type="ORF">GH714_010907</name>
</gene>
<protein>
    <recommendedName>
        <fullName evidence="1">MULE transposase domain-containing protein</fullName>
    </recommendedName>
</protein>